<accession>A0ABR7LVF6</accession>
<comment type="caution">
    <text evidence="3">The sequence shown here is derived from an EMBL/GenBank/DDBJ whole genome shotgun (WGS) entry which is preliminary data.</text>
</comment>
<dbReference type="Pfam" id="PF03372">
    <property type="entry name" value="Exo_endo_phos"/>
    <property type="match status" value="1"/>
</dbReference>
<keyword evidence="4" id="KW-1185">Reference proteome</keyword>
<evidence type="ECO:0000313" key="3">
    <source>
        <dbReference type="EMBL" id="MBC6468833.1"/>
    </source>
</evidence>
<reference evidence="3 4" key="1">
    <citation type="submission" date="2020-06" db="EMBL/GenBank/DDBJ databases">
        <title>Actinomadura xiongansis sp. nov., isolated from soil of Baiyangdian.</title>
        <authorList>
            <person name="Zhang X."/>
        </authorList>
    </citation>
    <scope>NUCLEOTIDE SEQUENCE [LARGE SCALE GENOMIC DNA]</scope>
    <source>
        <strain evidence="3 4">HBUM206468</strain>
    </source>
</reference>
<keyword evidence="1" id="KW-1133">Transmembrane helix</keyword>
<sequence length="307" mass="32206">MVGSWGVWAAVRLAGLDGIGGAGAPVVALLSFTPYVTAAAPIPIICALVLRRWWAAAAAVIVAAGLVVAVVPRAIGSGQPAATGPALRVLSSNLQFGRGDAAALVELVRRTGTDVLSVQELTPAAVQRLERAGLTRLLPHMVLVDREGTTGIGIYARHPLRALPPVAGTTYPMPRAELTLPGGVTAEVTAVHPLPPLSDALRRKWNHDLAALPTAGRGGPAQVVAGDFNATLDHARFRSVLDRGYDDAADRVGKGLVPTWGTERREPALTIDHVLVSRQVAVRRVDVYSIPGSDHRALFADLILPAR</sequence>
<organism evidence="3 4">
    <name type="scientific">Actinomadura alba</name>
    <dbReference type="NCBI Taxonomy" id="406431"/>
    <lineage>
        <taxon>Bacteria</taxon>
        <taxon>Bacillati</taxon>
        <taxon>Actinomycetota</taxon>
        <taxon>Actinomycetes</taxon>
        <taxon>Streptosporangiales</taxon>
        <taxon>Thermomonosporaceae</taxon>
        <taxon>Actinomadura</taxon>
    </lineage>
</organism>
<dbReference type="InterPro" id="IPR005135">
    <property type="entry name" value="Endo/exonuclease/phosphatase"/>
</dbReference>
<evidence type="ECO:0000313" key="4">
    <source>
        <dbReference type="Proteomes" id="UP000805614"/>
    </source>
</evidence>
<evidence type="ECO:0000256" key="1">
    <source>
        <dbReference type="SAM" id="Phobius"/>
    </source>
</evidence>
<feature type="transmembrane region" description="Helical" evidence="1">
    <location>
        <begin position="53"/>
        <end position="71"/>
    </location>
</feature>
<dbReference type="InterPro" id="IPR036691">
    <property type="entry name" value="Endo/exonu/phosph_ase_sf"/>
</dbReference>
<gene>
    <name evidence="3" type="ORF">HKK74_25560</name>
</gene>
<keyword evidence="3" id="KW-0378">Hydrolase</keyword>
<keyword evidence="1" id="KW-0472">Membrane</keyword>
<dbReference type="Gene3D" id="3.60.10.10">
    <property type="entry name" value="Endonuclease/exonuclease/phosphatase"/>
    <property type="match status" value="1"/>
</dbReference>
<proteinExistence type="predicted"/>
<dbReference type="SUPFAM" id="SSF56219">
    <property type="entry name" value="DNase I-like"/>
    <property type="match status" value="1"/>
</dbReference>
<dbReference type="GO" id="GO:0004519">
    <property type="term" value="F:endonuclease activity"/>
    <property type="evidence" value="ECO:0007669"/>
    <property type="project" value="UniProtKB-KW"/>
</dbReference>
<keyword evidence="3" id="KW-0255">Endonuclease</keyword>
<keyword evidence="3" id="KW-0540">Nuclease</keyword>
<evidence type="ECO:0000259" key="2">
    <source>
        <dbReference type="Pfam" id="PF03372"/>
    </source>
</evidence>
<protein>
    <submittedName>
        <fullName evidence="3">Endonuclease/exonuclease/phosphatase family protein</fullName>
    </submittedName>
</protein>
<feature type="domain" description="Endonuclease/exonuclease/phosphatase" evidence="2">
    <location>
        <begin position="90"/>
        <end position="295"/>
    </location>
</feature>
<name>A0ABR7LVF6_9ACTN</name>
<feature type="transmembrane region" description="Helical" evidence="1">
    <location>
        <begin position="22"/>
        <end position="46"/>
    </location>
</feature>
<keyword evidence="1" id="KW-0812">Transmembrane</keyword>
<dbReference type="EMBL" id="JABVEC010000021">
    <property type="protein sequence ID" value="MBC6468833.1"/>
    <property type="molecule type" value="Genomic_DNA"/>
</dbReference>
<dbReference type="Proteomes" id="UP000805614">
    <property type="component" value="Unassembled WGS sequence"/>
</dbReference>